<sequence length="93" mass="10826">MTEEEKNFRHIYQHLSANKIDDDTVLSGWYSGNKKQFISRHIKAKKMVGDILDAIQFGKKEEGIGKGVITLPYEKHKIPHVSAVDWWKEKDDE</sequence>
<name>A0A6M3K683_9ZZZZ</name>
<accession>A0A6M3K683</accession>
<evidence type="ECO:0000313" key="1">
    <source>
        <dbReference type="EMBL" id="QJA66388.1"/>
    </source>
</evidence>
<protein>
    <submittedName>
        <fullName evidence="2">Uncharacterized protein</fullName>
    </submittedName>
</protein>
<proteinExistence type="predicted"/>
<gene>
    <name evidence="2" type="ORF">MM415A01503_0015</name>
    <name evidence="1" type="ORF">MM415B00353_0035</name>
</gene>
<organism evidence="2">
    <name type="scientific">viral metagenome</name>
    <dbReference type="NCBI Taxonomy" id="1070528"/>
    <lineage>
        <taxon>unclassified sequences</taxon>
        <taxon>metagenomes</taxon>
        <taxon>organismal metagenomes</taxon>
    </lineage>
</organism>
<dbReference type="EMBL" id="MT142228">
    <property type="protein sequence ID" value="QJA76495.1"/>
    <property type="molecule type" value="Genomic_DNA"/>
</dbReference>
<reference evidence="2" key="1">
    <citation type="submission" date="2020-03" db="EMBL/GenBank/DDBJ databases">
        <title>The deep terrestrial virosphere.</title>
        <authorList>
            <person name="Holmfeldt K."/>
            <person name="Nilsson E."/>
            <person name="Simone D."/>
            <person name="Lopez-Fernandez M."/>
            <person name="Wu X."/>
            <person name="de Brujin I."/>
            <person name="Lundin D."/>
            <person name="Andersson A."/>
            <person name="Bertilsson S."/>
            <person name="Dopson M."/>
        </authorList>
    </citation>
    <scope>NUCLEOTIDE SEQUENCE</scope>
    <source>
        <strain evidence="2">MM415A01503</strain>
        <strain evidence="1">MM415B00353</strain>
    </source>
</reference>
<dbReference type="AlphaFoldDB" id="A0A6M3K683"/>
<evidence type="ECO:0000313" key="2">
    <source>
        <dbReference type="EMBL" id="QJA76495.1"/>
    </source>
</evidence>
<dbReference type="EMBL" id="MT141554">
    <property type="protein sequence ID" value="QJA66388.1"/>
    <property type="molecule type" value="Genomic_DNA"/>
</dbReference>